<name>A0AAN0SET8_9VIBR</name>
<dbReference type="Gene3D" id="3.40.190.10">
    <property type="entry name" value="Periplasmic binding protein-like II"/>
    <property type="match status" value="2"/>
</dbReference>
<dbReference type="Proteomes" id="UP000030081">
    <property type="component" value="Chromosome 2"/>
</dbReference>
<dbReference type="AlphaFoldDB" id="A0AAN0SET8"/>
<dbReference type="SMART" id="SM00062">
    <property type="entry name" value="PBPb"/>
    <property type="match status" value="1"/>
</dbReference>
<evidence type="ECO:0000313" key="5">
    <source>
        <dbReference type="Proteomes" id="UP000030081"/>
    </source>
</evidence>
<dbReference type="KEGG" id="vcy:IX92_19820"/>
<dbReference type="EMBL" id="CP009618">
    <property type="protein sequence ID" value="AIW21274.1"/>
    <property type="molecule type" value="Genomic_DNA"/>
</dbReference>
<evidence type="ECO:0000259" key="3">
    <source>
        <dbReference type="SMART" id="SM00062"/>
    </source>
</evidence>
<proteinExistence type="inferred from homology"/>
<gene>
    <name evidence="4" type="ORF">IX92_19820</name>
</gene>
<protein>
    <recommendedName>
        <fullName evidence="3">Solute-binding protein family 3/N-terminal domain-containing protein</fullName>
    </recommendedName>
</protein>
<dbReference type="PANTHER" id="PTHR35936">
    <property type="entry name" value="MEMBRANE-BOUND LYTIC MUREIN TRANSGLYCOSYLASE F"/>
    <property type="match status" value="1"/>
</dbReference>
<evidence type="ECO:0000256" key="2">
    <source>
        <dbReference type="ARBA" id="ARBA00022729"/>
    </source>
</evidence>
<keyword evidence="2" id="KW-0732">Signal</keyword>
<dbReference type="Pfam" id="PF00497">
    <property type="entry name" value="SBP_bac_3"/>
    <property type="match status" value="1"/>
</dbReference>
<accession>A0AAN0SET8</accession>
<evidence type="ECO:0000256" key="1">
    <source>
        <dbReference type="ARBA" id="ARBA00010333"/>
    </source>
</evidence>
<keyword evidence="5" id="KW-1185">Reference proteome</keyword>
<feature type="domain" description="Solute-binding protein family 3/N-terminal" evidence="3">
    <location>
        <begin position="32"/>
        <end position="259"/>
    </location>
</feature>
<sequence length="260" mass="29400">MLHQSEFLSKSLGVFFAHLLFIVSPMSVSAMTLTIAVGGEYPPYHSKQLPGYGINAQIVTAAFKTQNVEVKYVHLPTWKEAFDFAAQGKADATALWELNEEYQESFLISDVVYKINAHFFYKVDKTFDWDSVEDLEGLKVSALIGGYYGEPFEKAEQSGTLVVERVHDEAENIKKLLAGTIDVSPLYITHVNYVLKSEGLELERERLVYHPRPLFVNTLHLLLPNQNPESEQNLMTFNEGLKVIKKSGNLQSILNAHLNY</sequence>
<dbReference type="SUPFAM" id="SSF53850">
    <property type="entry name" value="Periplasmic binding protein-like II"/>
    <property type="match status" value="1"/>
</dbReference>
<comment type="similarity">
    <text evidence="1">Belongs to the bacterial solute-binding protein 3 family.</text>
</comment>
<dbReference type="RefSeq" id="WP_043010249.1">
    <property type="nucleotide sequence ID" value="NZ_CP009618.1"/>
</dbReference>
<dbReference type="PANTHER" id="PTHR35936:SF25">
    <property type="entry name" value="ABC TRANSPORTER SUBSTRATE-BINDING PROTEIN"/>
    <property type="match status" value="1"/>
</dbReference>
<dbReference type="InterPro" id="IPR001638">
    <property type="entry name" value="Solute-binding_3/MltF_N"/>
</dbReference>
<organism evidence="4 5">
    <name type="scientific">Vibrio coralliilyticus</name>
    <dbReference type="NCBI Taxonomy" id="190893"/>
    <lineage>
        <taxon>Bacteria</taxon>
        <taxon>Pseudomonadati</taxon>
        <taxon>Pseudomonadota</taxon>
        <taxon>Gammaproteobacteria</taxon>
        <taxon>Vibrionales</taxon>
        <taxon>Vibrionaceae</taxon>
        <taxon>Vibrio</taxon>
    </lineage>
</organism>
<reference evidence="4 5" key="1">
    <citation type="submission" date="2014-10" db="EMBL/GenBank/DDBJ databases">
        <title>The Complete Genome Sequence for the Shellfish Pathogen Vibrio coralliilyticus RE98 Isolated from a Shellfish Hatchery.</title>
        <authorList>
            <person name="Richards G.P."/>
            <person name="Bono J.L."/>
            <person name="Watson M.A."/>
            <person name="Needleman D.S."/>
        </authorList>
    </citation>
    <scope>NUCLEOTIDE SEQUENCE [LARGE SCALE GENOMIC DNA]</scope>
    <source>
        <strain evidence="4 5">RE98</strain>
    </source>
</reference>
<evidence type="ECO:0000313" key="4">
    <source>
        <dbReference type="EMBL" id="AIW21274.1"/>
    </source>
</evidence>